<dbReference type="SUPFAM" id="SSF55486">
    <property type="entry name" value="Metalloproteases ('zincins'), catalytic domain"/>
    <property type="match status" value="1"/>
</dbReference>
<name>A0AAE1HU77_9NEOP</name>
<dbReference type="GO" id="GO:0008270">
    <property type="term" value="F:zinc ion binding"/>
    <property type="evidence" value="ECO:0007669"/>
    <property type="project" value="InterPro"/>
</dbReference>
<dbReference type="SUPFAM" id="SSF63737">
    <property type="entry name" value="Leukotriene A4 hydrolase N-terminal domain"/>
    <property type="match status" value="1"/>
</dbReference>
<keyword evidence="8" id="KW-1185">Reference proteome</keyword>
<keyword evidence="2" id="KW-0325">Glycoprotein</keyword>
<evidence type="ECO:0000313" key="8">
    <source>
        <dbReference type="Proteomes" id="UP001219518"/>
    </source>
</evidence>
<dbReference type="Proteomes" id="UP001219518">
    <property type="component" value="Unassembled WGS sequence"/>
</dbReference>
<dbReference type="Gene3D" id="2.60.40.1730">
    <property type="entry name" value="tricorn interacting facor f3 domain"/>
    <property type="match status" value="1"/>
</dbReference>
<dbReference type="PRINTS" id="PR00756">
    <property type="entry name" value="ALADIPTASE"/>
</dbReference>
<evidence type="ECO:0000259" key="5">
    <source>
        <dbReference type="Pfam" id="PF01433"/>
    </source>
</evidence>
<keyword evidence="3" id="KW-0449">Lipoprotein</keyword>
<evidence type="ECO:0000256" key="3">
    <source>
        <dbReference type="ARBA" id="ARBA00023288"/>
    </source>
</evidence>
<dbReference type="InterPro" id="IPR001930">
    <property type="entry name" value="Peptidase_M1"/>
</dbReference>
<dbReference type="EMBL" id="JAHWGI010001289">
    <property type="protein sequence ID" value="KAK3927509.1"/>
    <property type="molecule type" value="Genomic_DNA"/>
</dbReference>
<dbReference type="GO" id="GO:0005737">
    <property type="term" value="C:cytoplasm"/>
    <property type="evidence" value="ECO:0007669"/>
    <property type="project" value="TreeGrafter"/>
</dbReference>
<dbReference type="PANTHER" id="PTHR11533:SF301">
    <property type="entry name" value="AMINOPEPTIDASE"/>
    <property type="match status" value="1"/>
</dbReference>
<protein>
    <submittedName>
        <fullName evidence="7">Endoplasmic reticulum aminopeptidase 2</fullName>
    </submittedName>
</protein>
<dbReference type="GO" id="GO:0098552">
    <property type="term" value="C:side of membrane"/>
    <property type="evidence" value="ECO:0007669"/>
    <property type="project" value="UniProtKB-KW"/>
</dbReference>
<dbReference type="Pfam" id="PF17900">
    <property type="entry name" value="Peptidase_M1_N"/>
    <property type="match status" value="1"/>
</dbReference>
<dbReference type="Pfam" id="PF01433">
    <property type="entry name" value="Peptidase_M1"/>
    <property type="match status" value="1"/>
</dbReference>
<evidence type="ECO:0000313" key="7">
    <source>
        <dbReference type="EMBL" id="KAK3927509.1"/>
    </source>
</evidence>
<keyword evidence="2" id="KW-0472">Membrane</keyword>
<dbReference type="InterPro" id="IPR050344">
    <property type="entry name" value="Peptidase_M1_aminopeptidases"/>
</dbReference>
<accession>A0AAE1HU77</accession>
<sequence>MLAPAALGSPLRPVGPPLPAAQGLPHGLAHGLRGRTQGDASWRLPGDAHPLHYDVHIAPELDGLYFIASVDITLQIDQTIEKGKALKMHADGSFLFSKCTLDDEEVQFVPSRDGKDFINFLPTNQLEQNSQHVLHCDYSGKIFKDDKGFYLSTYKLKSGLGAVPVKLGVTQFEMTFARRAFPCFDEPGYRATFALTITHRIQQSAISNTPPRLILPVNETHAQTQFEKTPAMPVYTLAWLVSQMPNVSSADGTFHTYAPPAYITKTALSQSVGPQVLSGMEEYTGIPYALDKMDQVAVPDFNFGAMENWGLVTY</sequence>
<dbReference type="InterPro" id="IPR014782">
    <property type="entry name" value="Peptidase_M1_dom"/>
</dbReference>
<evidence type="ECO:0000256" key="4">
    <source>
        <dbReference type="SAM" id="MobiDB-lite"/>
    </source>
</evidence>
<feature type="domain" description="Aminopeptidase N-like N-terminal" evidence="6">
    <location>
        <begin position="49"/>
        <end position="235"/>
    </location>
</feature>
<reference evidence="7" key="1">
    <citation type="submission" date="2021-07" db="EMBL/GenBank/DDBJ databases">
        <authorList>
            <person name="Catto M.A."/>
            <person name="Jacobson A."/>
            <person name="Kennedy G."/>
            <person name="Labadie P."/>
            <person name="Hunt B.G."/>
            <person name="Srinivasan R."/>
        </authorList>
    </citation>
    <scope>NUCLEOTIDE SEQUENCE</scope>
    <source>
        <strain evidence="7">PL_HMW_Pooled</strain>
        <tissue evidence="7">Head</tissue>
    </source>
</reference>
<keyword evidence="7" id="KW-0645">Protease</keyword>
<feature type="domain" description="Peptidase M1 membrane alanine aminopeptidase" evidence="5">
    <location>
        <begin position="274"/>
        <end position="314"/>
    </location>
</feature>
<keyword evidence="7" id="KW-0378">Hydrolase</keyword>
<dbReference type="InterPro" id="IPR042097">
    <property type="entry name" value="Aminopeptidase_N-like_N_sf"/>
</dbReference>
<evidence type="ECO:0000256" key="1">
    <source>
        <dbReference type="ARBA" id="ARBA00004609"/>
    </source>
</evidence>
<feature type="region of interest" description="Disordered" evidence="4">
    <location>
        <begin position="1"/>
        <end position="32"/>
    </location>
</feature>
<dbReference type="Gene3D" id="3.30.2010.30">
    <property type="match status" value="1"/>
</dbReference>
<keyword evidence="2" id="KW-0336">GPI-anchor</keyword>
<gene>
    <name evidence="7" type="ORF">KUF71_015794</name>
</gene>
<evidence type="ECO:0000256" key="2">
    <source>
        <dbReference type="ARBA" id="ARBA00022622"/>
    </source>
</evidence>
<organism evidence="7 8">
    <name type="scientific">Frankliniella fusca</name>
    <dbReference type="NCBI Taxonomy" id="407009"/>
    <lineage>
        <taxon>Eukaryota</taxon>
        <taxon>Metazoa</taxon>
        <taxon>Ecdysozoa</taxon>
        <taxon>Arthropoda</taxon>
        <taxon>Hexapoda</taxon>
        <taxon>Insecta</taxon>
        <taxon>Pterygota</taxon>
        <taxon>Neoptera</taxon>
        <taxon>Paraneoptera</taxon>
        <taxon>Thysanoptera</taxon>
        <taxon>Terebrantia</taxon>
        <taxon>Thripoidea</taxon>
        <taxon>Thripidae</taxon>
        <taxon>Frankliniella</taxon>
    </lineage>
</organism>
<keyword evidence="7" id="KW-0031">Aminopeptidase</keyword>
<dbReference type="GO" id="GO:0006508">
    <property type="term" value="P:proteolysis"/>
    <property type="evidence" value="ECO:0007669"/>
    <property type="project" value="InterPro"/>
</dbReference>
<dbReference type="GO" id="GO:0005615">
    <property type="term" value="C:extracellular space"/>
    <property type="evidence" value="ECO:0007669"/>
    <property type="project" value="TreeGrafter"/>
</dbReference>
<proteinExistence type="predicted"/>
<dbReference type="GO" id="GO:0070006">
    <property type="term" value="F:metalloaminopeptidase activity"/>
    <property type="evidence" value="ECO:0007669"/>
    <property type="project" value="TreeGrafter"/>
</dbReference>
<dbReference type="GO" id="GO:0005886">
    <property type="term" value="C:plasma membrane"/>
    <property type="evidence" value="ECO:0007669"/>
    <property type="project" value="UniProtKB-SubCell"/>
</dbReference>
<feature type="non-terminal residue" evidence="7">
    <location>
        <position position="1"/>
    </location>
</feature>
<comment type="subcellular location">
    <subcellularLocation>
        <location evidence="1">Cell membrane</location>
        <topology evidence="1">Lipid-anchor</topology>
        <topology evidence="1">GPI-anchor</topology>
    </subcellularLocation>
</comment>
<dbReference type="AlphaFoldDB" id="A0AAE1HU77"/>
<dbReference type="PANTHER" id="PTHR11533">
    <property type="entry name" value="PROTEASE M1 ZINC METALLOPROTEASE"/>
    <property type="match status" value="1"/>
</dbReference>
<evidence type="ECO:0000259" key="6">
    <source>
        <dbReference type="Pfam" id="PF17900"/>
    </source>
</evidence>
<dbReference type="GO" id="GO:0042277">
    <property type="term" value="F:peptide binding"/>
    <property type="evidence" value="ECO:0007669"/>
    <property type="project" value="TreeGrafter"/>
</dbReference>
<comment type="caution">
    <text evidence="7">The sequence shown here is derived from an EMBL/GenBank/DDBJ whole genome shotgun (WGS) entry which is preliminary data.</text>
</comment>
<dbReference type="InterPro" id="IPR045357">
    <property type="entry name" value="Aminopeptidase_N-like_N"/>
</dbReference>
<reference evidence="7" key="2">
    <citation type="journal article" date="2023" name="BMC Genomics">
        <title>Pest status, molecular evolution, and epigenetic factors derived from the genome assembly of Frankliniella fusca, a thysanopteran phytovirus vector.</title>
        <authorList>
            <person name="Catto M.A."/>
            <person name="Labadie P.E."/>
            <person name="Jacobson A.L."/>
            <person name="Kennedy G.G."/>
            <person name="Srinivasan R."/>
            <person name="Hunt B.G."/>
        </authorList>
    </citation>
    <scope>NUCLEOTIDE SEQUENCE</scope>
    <source>
        <strain evidence="7">PL_HMW_Pooled</strain>
    </source>
</reference>
<dbReference type="GO" id="GO:0043171">
    <property type="term" value="P:peptide catabolic process"/>
    <property type="evidence" value="ECO:0007669"/>
    <property type="project" value="TreeGrafter"/>
</dbReference>